<proteinExistence type="predicted"/>
<keyword evidence="4" id="KW-1185">Reference proteome</keyword>
<evidence type="ECO:0000256" key="1">
    <source>
        <dbReference type="SAM" id="MobiDB-lite"/>
    </source>
</evidence>
<feature type="region of interest" description="Disordered" evidence="1">
    <location>
        <begin position="1"/>
        <end position="26"/>
    </location>
</feature>
<keyword evidence="2" id="KW-0812">Transmembrane</keyword>
<feature type="transmembrane region" description="Helical" evidence="2">
    <location>
        <begin position="53"/>
        <end position="73"/>
    </location>
</feature>
<gene>
    <name evidence="3" type="ORF">OV287_31260</name>
</gene>
<comment type="caution">
    <text evidence="3">The sequence shown here is derived from an EMBL/GenBank/DDBJ whole genome shotgun (WGS) entry which is preliminary data.</text>
</comment>
<keyword evidence="2" id="KW-0472">Membrane</keyword>
<protein>
    <submittedName>
        <fullName evidence="3">Uncharacterized protein</fullName>
    </submittedName>
</protein>
<sequence length="221" mass="23340">MSKPTQRPQGLAHSLSNELHQSSQSDRAETIRELQAIIDAAPERSDFTDTKKILVGAALGAVVCLGIAAAFVGNPEVKAAAPIGLGALGVFAAIVAFQHRKDGNKVLMTLTRTELLASNLSAPFPLSAIHSIELVDATHTYTNLHVDADAKLPQATRQRGFLPCQVLVSDKGKDRKLVLASAGLCVNGKKLSLEEGAELIELHLGAAQASRELAALKKKKG</sequence>
<reference evidence="3 4" key="1">
    <citation type="submission" date="2022-11" db="EMBL/GenBank/DDBJ databases">
        <title>Minimal conservation of predation-associated metabolite biosynthetic gene clusters underscores biosynthetic potential of Myxococcota including descriptions for ten novel species: Archangium lansinium sp. nov., Myxococcus landrumus sp. nov., Nannocystis bai.</title>
        <authorList>
            <person name="Ahearne A."/>
            <person name="Stevens C."/>
            <person name="Phillips K."/>
        </authorList>
    </citation>
    <scope>NUCLEOTIDE SEQUENCE [LARGE SCALE GENOMIC DNA]</scope>
    <source>
        <strain evidence="3 4">MIWBW</strain>
    </source>
</reference>
<feature type="transmembrane region" description="Helical" evidence="2">
    <location>
        <begin position="79"/>
        <end position="97"/>
    </location>
</feature>
<evidence type="ECO:0000313" key="3">
    <source>
        <dbReference type="EMBL" id="MCY1078949.1"/>
    </source>
</evidence>
<evidence type="ECO:0000313" key="4">
    <source>
        <dbReference type="Proteomes" id="UP001207654"/>
    </source>
</evidence>
<accession>A0ABT4ACJ7</accession>
<dbReference type="RefSeq" id="WP_267537707.1">
    <property type="nucleotide sequence ID" value="NZ_JAPNKA010000001.1"/>
</dbReference>
<dbReference type="EMBL" id="JAPNKA010000001">
    <property type="protein sequence ID" value="MCY1078949.1"/>
    <property type="molecule type" value="Genomic_DNA"/>
</dbReference>
<name>A0ABT4ACJ7_9BACT</name>
<keyword evidence="2" id="KW-1133">Transmembrane helix</keyword>
<dbReference type="Proteomes" id="UP001207654">
    <property type="component" value="Unassembled WGS sequence"/>
</dbReference>
<evidence type="ECO:0000256" key="2">
    <source>
        <dbReference type="SAM" id="Phobius"/>
    </source>
</evidence>
<feature type="compositionally biased region" description="Polar residues" evidence="1">
    <location>
        <begin position="1"/>
        <end position="25"/>
    </location>
</feature>
<organism evidence="3 4">
    <name type="scientific">Archangium lansingense</name>
    <dbReference type="NCBI Taxonomy" id="2995310"/>
    <lineage>
        <taxon>Bacteria</taxon>
        <taxon>Pseudomonadati</taxon>
        <taxon>Myxococcota</taxon>
        <taxon>Myxococcia</taxon>
        <taxon>Myxococcales</taxon>
        <taxon>Cystobacterineae</taxon>
        <taxon>Archangiaceae</taxon>
        <taxon>Archangium</taxon>
    </lineage>
</organism>